<keyword evidence="1" id="KW-0812">Transmembrane</keyword>
<accession>A0A246G7U3</accession>
<evidence type="ECO:0000313" key="2">
    <source>
        <dbReference type="EMBL" id="OWP74657.1"/>
    </source>
</evidence>
<reference evidence="2 3" key="1">
    <citation type="journal article" date="2017" name="Infect. Genet. Evol.">
        <title>Comparative genome analysis of fish pathogen Flavobacterium columnare reveals extensive sequence diversity within the species.</title>
        <authorList>
            <person name="Kayansamruaj P."/>
            <person name="Dong H.T."/>
            <person name="Hirono I."/>
            <person name="Kondo H."/>
            <person name="Senapin S."/>
            <person name="Rodkhum C."/>
        </authorList>
    </citation>
    <scope>NUCLEOTIDE SEQUENCE [LARGE SCALE GENOMIC DNA]</scope>
    <source>
        <strain evidence="2 3">1214</strain>
    </source>
</reference>
<evidence type="ECO:0000313" key="3">
    <source>
        <dbReference type="Proteomes" id="UP000198034"/>
    </source>
</evidence>
<sequence>MERVFDDNTTTNELSSSTLMKNYSGEELFSSIFFAYGGFANNLSLYKDNSGKLDQSSYDFKNVKLFKERFNSFVTEVKKSDPSYFNKFKQQILSHDFVTVQNAIKYGSIKLYENITIIMPEAKSLISSIEKDLEGSDILNEKGEIDPKKIEQKKNNFIETAKIESVNSEACLAEVLYFAVAVHNTAAITANLAIVGAVAVYLGVKFWGPKIKSAAFEESEFSNLQADILVKDIVEAK</sequence>
<dbReference type="EMBL" id="MTCY01000061">
    <property type="protein sequence ID" value="OWP74657.1"/>
    <property type="molecule type" value="Genomic_DNA"/>
</dbReference>
<evidence type="ECO:0000256" key="1">
    <source>
        <dbReference type="SAM" id="Phobius"/>
    </source>
</evidence>
<feature type="transmembrane region" description="Helical" evidence="1">
    <location>
        <begin position="175"/>
        <end position="204"/>
    </location>
</feature>
<dbReference type="Pfam" id="PF26137">
    <property type="entry name" value="Toxin_SdpC"/>
    <property type="match status" value="1"/>
</dbReference>
<name>A0A246G7U3_9FLAO</name>
<protein>
    <submittedName>
        <fullName evidence="2">Uncharacterized protein</fullName>
    </submittedName>
</protein>
<keyword evidence="1" id="KW-0472">Membrane</keyword>
<proteinExistence type="predicted"/>
<dbReference type="InterPro" id="IPR023888">
    <property type="entry name" value="SdpC-like"/>
</dbReference>
<organism evidence="2 3">
    <name type="scientific">Flavobacterium columnare</name>
    <dbReference type="NCBI Taxonomy" id="996"/>
    <lineage>
        <taxon>Bacteria</taxon>
        <taxon>Pseudomonadati</taxon>
        <taxon>Bacteroidota</taxon>
        <taxon>Flavobacteriia</taxon>
        <taxon>Flavobacteriales</taxon>
        <taxon>Flavobacteriaceae</taxon>
        <taxon>Flavobacterium</taxon>
    </lineage>
</organism>
<keyword evidence="1" id="KW-1133">Transmembrane helix</keyword>
<comment type="caution">
    <text evidence="2">The sequence shown here is derived from an EMBL/GenBank/DDBJ whole genome shotgun (WGS) entry which is preliminary data.</text>
</comment>
<dbReference type="AlphaFoldDB" id="A0A246G7U3"/>
<gene>
    <name evidence="2" type="ORF">BWK62_13725</name>
</gene>
<dbReference type="Proteomes" id="UP000198034">
    <property type="component" value="Unassembled WGS sequence"/>
</dbReference>